<dbReference type="GO" id="GO:0018996">
    <property type="term" value="P:molting cycle, collagen and cuticulin-based cuticle"/>
    <property type="evidence" value="ECO:0007669"/>
    <property type="project" value="TreeGrafter"/>
</dbReference>
<evidence type="ECO:0000256" key="1">
    <source>
        <dbReference type="SAM" id="Phobius"/>
    </source>
</evidence>
<dbReference type="WBParaSite" id="ASIM_0001610101-mRNA-1">
    <property type="protein sequence ID" value="ASIM_0001610101-mRNA-1"/>
    <property type="gene ID" value="ASIM_0001610101"/>
</dbReference>
<keyword evidence="1" id="KW-0812">Transmembrane</keyword>
<accession>A0A0M3K560</accession>
<evidence type="ECO:0000313" key="2">
    <source>
        <dbReference type="WBParaSite" id="ASIM_0001610101-mRNA-1"/>
    </source>
</evidence>
<dbReference type="GO" id="GO:0005886">
    <property type="term" value="C:plasma membrane"/>
    <property type="evidence" value="ECO:0007669"/>
    <property type="project" value="TreeGrafter"/>
</dbReference>
<dbReference type="GO" id="GO:0030659">
    <property type="term" value="C:cytoplasmic vesicle membrane"/>
    <property type="evidence" value="ECO:0007669"/>
    <property type="project" value="TreeGrafter"/>
</dbReference>
<dbReference type="PANTHER" id="PTHR10796:SF92">
    <property type="entry name" value="PATCHED-RELATED, ISOFORM A"/>
    <property type="match status" value="1"/>
</dbReference>
<keyword evidence="1" id="KW-0472">Membrane</keyword>
<reference evidence="2" key="1">
    <citation type="submission" date="2017-02" db="UniProtKB">
        <authorList>
            <consortium name="WormBaseParasite"/>
        </authorList>
    </citation>
    <scope>IDENTIFICATION</scope>
</reference>
<feature type="transmembrane region" description="Helical" evidence="1">
    <location>
        <begin position="222"/>
        <end position="242"/>
    </location>
</feature>
<dbReference type="AlphaFoldDB" id="A0A0M3K560"/>
<name>A0A0M3K560_ANISI</name>
<dbReference type="InterPro" id="IPR051697">
    <property type="entry name" value="Patched_domain-protein"/>
</dbReference>
<keyword evidence="1" id="KW-1133">Transmembrane helix</keyword>
<dbReference type="GO" id="GO:0006897">
    <property type="term" value="P:endocytosis"/>
    <property type="evidence" value="ECO:0007669"/>
    <property type="project" value="TreeGrafter"/>
</dbReference>
<sequence>LTGIEDHSPTGFSPSDVRAFKEIEAYKNFNSGHEPIWTFILILARDGGSMNRIEHLNATVEIIQQINHQFAVKDITFAQICENFCDINEAVVQYRNALIIKSAAVENGELLTDSITNLSYPISNSLGFDYDLTMHFFGVETYRESEMSNKTLSNIKHLQMVLLMFRAEQPDQWDDTDVRRWDRSISNFYLNGYNNSFIRPLIYSLSYAQDEIVRVGTTLQPYSIIGFIFITVFSIITVYINLRQANQVGCP</sequence>
<organism evidence="2">
    <name type="scientific">Anisakis simplex</name>
    <name type="common">Herring worm</name>
    <dbReference type="NCBI Taxonomy" id="6269"/>
    <lineage>
        <taxon>Eukaryota</taxon>
        <taxon>Metazoa</taxon>
        <taxon>Ecdysozoa</taxon>
        <taxon>Nematoda</taxon>
        <taxon>Chromadorea</taxon>
        <taxon>Rhabditida</taxon>
        <taxon>Spirurina</taxon>
        <taxon>Ascaridomorpha</taxon>
        <taxon>Ascaridoidea</taxon>
        <taxon>Anisakidae</taxon>
        <taxon>Anisakis</taxon>
        <taxon>Anisakis simplex complex</taxon>
    </lineage>
</organism>
<proteinExistence type="predicted"/>
<dbReference type="PANTHER" id="PTHR10796">
    <property type="entry name" value="PATCHED-RELATED"/>
    <property type="match status" value="1"/>
</dbReference>
<protein>
    <submittedName>
        <fullName evidence="2">VWFA domain-containing protein</fullName>
    </submittedName>
</protein>